<name>A0ABS0HPW7_9HYPH</name>
<reference evidence="7 8" key="1">
    <citation type="submission" date="2020-11" db="EMBL/GenBank/DDBJ databases">
        <authorList>
            <person name="Kim M.K."/>
        </authorList>
    </citation>
    <scope>NUCLEOTIDE SEQUENCE [LARGE SCALE GENOMIC DNA]</scope>
    <source>
        <strain evidence="7 8">BT290</strain>
    </source>
</reference>
<dbReference type="Gene3D" id="2.130.10.120">
    <property type="entry name" value="Prolyl oligopeptidase, N-terminal domain"/>
    <property type="match status" value="1"/>
</dbReference>
<dbReference type="InterPro" id="IPR029058">
    <property type="entry name" value="AB_hydrolase_fold"/>
</dbReference>
<organism evidence="7 8">
    <name type="scientific">Microvirga terrestris</name>
    <dbReference type="NCBI Taxonomy" id="2791024"/>
    <lineage>
        <taxon>Bacteria</taxon>
        <taxon>Pseudomonadati</taxon>
        <taxon>Pseudomonadota</taxon>
        <taxon>Alphaproteobacteria</taxon>
        <taxon>Hyphomicrobiales</taxon>
        <taxon>Methylobacteriaceae</taxon>
        <taxon>Microvirga</taxon>
    </lineage>
</organism>
<evidence type="ECO:0000256" key="2">
    <source>
        <dbReference type="ARBA" id="ARBA00022670"/>
    </source>
</evidence>
<evidence type="ECO:0000259" key="6">
    <source>
        <dbReference type="Pfam" id="PF02897"/>
    </source>
</evidence>
<accession>A0ABS0HPW7</accession>
<dbReference type="RefSeq" id="WP_196262673.1">
    <property type="nucleotide sequence ID" value="NZ_JADQDN010000002.1"/>
</dbReference>
<feature type="domain" description="Peptidase S9 prolyl oligopeptidase catalytic" evidence="5">
    <location>
        <begin position="484"/>
        <end position="699"/>
    </location>
</feature>
<dbReference type="Proteomes" id="UP000611708">
    <property type="component" value="Unassembled WGS sequence"/>
</dbReference>
<evidence type="ECO:0000256" key="3">
    <source>
        <dbReference type="ARBA" id="ARBA00022801"/>
    </source>
</evidence>
<dbReference type="SUPFAM" id="SSF50993">
    <property type="entry name" value="Peptidase/esterase 'gauge' domain"/>
    <property type="match status" value="1"/>
</dbReference>
<feature type="domain" description="Peptidase S9A N-terminal" evidence="6">
    <location>
        <begin position="19"/>
        <end position="423"/>
    </location>
</feature>
<dbReference type="Pfam" id="PF00326">
    <property type="entry name" value="Peptidase_S9"/>
    <property type="match status" value="1"/>
</dbReference>
<dbReference type="PANTHER" id="PTHR11757:SF19">
    <property type="entry name" value="PROLYL ENDOPEPTIDASE-LIKE"/>
    <property type="match status" value="1"/>
</dbReference>
<dbReference type="Gene3D" id="3.40.50.1820">
    <property type="entry name" value="alpha/beta hydrolase"/>
    <property type="match status" value="1"/>
</dbReference>
<dbReference type="EMBL" id="JADQDN010000002">
    <property type="protein sequence ID" value="MBF9195272.1"/>
    <property type="molecule type" value="Genomic_DNA"/>
</dbReference>
<dbReference type="SUPFAM" id="SSF53474">
    <property type="entry name" value="alpha/beta-Hydrolases"/>
    <property type="match status" value="1"/>
</dbReference>
<keyword evidence="3" id="KW-0378">Hydrolase</keyword>
<evidence type="ECO:0000256" key="1">
    <source>
        <dbReference type="ARBA" id="ARBA00005228"/>
    </source>
</evidence>
<gene>
    <name evidence="7" type="ORF">I2H36_04420</name>
</gene>
<comment type="caution">
    <text evidence="7">The sequence shown here is derived from an EMBL/GenBank/DDBJ whole genome shotgun (WGS) entry which is preliminary data.</text>
</comment>
<dbReference type="Pfam" id="PF02897">
    <property type="entry name" value="Peptidase_S9_N"/>
    <property type="match status" value="1"/>
</dbReference>
<dbReference type="PRINTS" id="PR00862">
    <property type="entry name" value="PROLIGOPTASE"/>
</dbReference>
<sequence>MKPERLPFDPLPAAPSISARPHVFEMHGAEVRDDYAWLKAENWKEVLKDPSVLDSEIRVGLEQENAYAAAAFADTEEFQTRLVAEMRGRIKEDDSSVPEPDGPYAYFTRYREGGQHPLVCRQPRDGGSETIMLDGDREAEGHPFFDLGGADHSPDHRLLAWGADIKGSEYFTIRVRDVESGGDLPDAVSQTSGGAVWLNDSSGFYYIELDENHRPVRAKLHRLGTSPDQDQVVYEEEDPGFFVKLGTTQSDAFVLIEASDHETSEIWLLDRADPSAAPRVVEPRTPQLKYDVEHHGDDLIILTNADGSEDFKIVTAPVATPGRAHWRDLVPYRPGTMILSHVALARYLVRLERENANPRIILREFATGREESVAFDEEAYSLGFSAGYEFDTDAIRYHYSSMTTPSEVIDYNLRTGERNLRKRQEVPSGHDPADYVTRRLFATAPDGEQVPISLVHRREVALDGSAPCLLYGYGSYGMSMPAGFRTGILSLVDRGFVYAIAHIRGGTEKGWRWYMDGKREKKPNSFTDFIACGEALIQARYTSRGRIVALGGSAGGMLMGAVANLAPDLFAGIIAEVPFVDVLNTMLDSELPLTPPEWPEWGNPAADESAFRNILSYSPYDNVKPQTYPAILALAGLTDPRVTYWEPAKWVARLRATMTGGGPILFKLNMEAGHAGAAGRFDRLEEVALAYTFALKCIGGFQT</sequence>
<dbReference type="InterPro" id="IPR002470">
    <property type="entry name" value="Peptidase_S9A"/>
</dbReference>
<keyword evidence="8" id="KW-1185">Reference proteome</keyword>
<keyword evidence="2" id="KW-0645">Protease</keyword>
<protein>
    <submittedName>
        <fullName evidence="7">S9 family peptidase</fullName>
    </submittedName>
</protein>
<evidence type="ECO:0000259" key="5">
    <source>
        <dbReference type="Pfam" id="PF00326"/>
    </source>
</evidence>
<dbReference type="PANTHER" id="PTHR11757">
    <property type="entry name" value="PROTEASE FAMILY S9A OLIGOPEPTIDASE"/>
    <property type="match status" value="1"/>
</dbReference>
<evidence type="ECO:0000313" key="8">
    <source>
        <dbReference type="Proteomes" id="UP000611708"/>
    </source>
</evidence>
<dbReference type="InterPro" id="IPR051543">
    <property type="entry name" value="Serine_Peptidase_S9A"/>
</dbReference>
<comment type="similarity">
    <text evidence="1">Belongs to the peptidase S9A family.</text>
</comment>
<keyword evidence="4" id="KW-0720">Serine protease</keyword>
<proteinExistence type="inferred from homology"/>
<dbReference type="InterPro" id="IPR001375">
    <property type="entry name" value="Peptidase_S9_cat"/>
</dbReference>
<dbReference type="InterPro" id="IPR023302">
    <property type="entry name" value="Pept_S9A_N"/>
</dbReference>
<evidence type="ECO:0000256" key="4">
    <source>
        <dbReference type="ARBA" id="ARBA00022825"/>
    </source>
</evidence>
<evidence type="ECO:0000313" key="7">
    <source>
        <dbReference type="EMBL" id="MBF9195272.1"/>
    </source>
</evidence>